<reference evidence="1 2" key="1">
    <citation type="submission" date="2019-03" db="EMBL/GenBank/DDBJ databases">
        <title>Genomic Encyclopedia of Archaeal and Bacterial Type Strains, Phase II (KMG-II): from individual species to whole genera.</title>
        <authorList>
            <person name="Goeker M."/>
        </authorList>
    </citation>
    <scope>NUCLEOTIDE SEQUENCE [LARGE SCALE GENOMIC DNA]</scope>
    <source>
        <strain evidence="1 2">RL-C</strain>
    </source>
</reference>
<dbReference type="Proteomes" id="UP000294830">
    <property type="component" value="Unassembled WGS sequence"/>
</dbReference>
<sequence>MRTAVLITFALIWILSLIVLAAALIDLFPDNPLKEYRLVVGLGFIVVTQLVRKAYRNLNRVE</sequence>
<comment type="caution">
    <text evidence="1">The sequence shown here is derived from an EMBL/GenBank/DDBJ whole genome shotgun (WGS) entry which is preliminary data.</text>
</comment>
<evidence type="ECO:0000313" key="1">
    <source>
        <dbReference type="EMBL" id="TCN65388.1"/>
    </source>
</evidence>
<keyword evidence="2" id="KW-1185">Reference proteome</keyword>
<dbReference type="AlphaFoldDB" id="A0A4R2E9M6"/>
<organism evidence="1 2">
    <name type="scientific">Acetobacteroides hydrogenigenes</name>
    <dbReference type="NCBI Taxonomy" id="979970"/>
    <lineage>
        <taxon>Bacteria</taxon>
        <taxon>Pseudomonadati</taxon>
        <taxon>Bacteroidota</taxon>
        <taxon>Bacteroidia</taxon>
        <taxon>Bacteroidales</taxon>
        <taxon>Rikenellaceae</taxon>
        <taxon>Acetobacteroides</taxon>
    </lineage>
</organism>
<dbReference type="EMBL" id="SLWB01000011">
    <property type="protein sequence ID" value="TCN65388.1"/>
    <property type="molecule type" value="Genomic_DNA"/>
</dbReference>
<accession>A0A4R2E9M6</accession>
<dbReference type="RefSeq" id="WP_131839769.1">
    <property type="nucleotide sequence ID" value="NZ_SLWB01000011.1"/>
</dbReference>
<proteinExistence type="predicted"/>
<name>A0A4R2E9M6_9BACT</name>
<protein>
    <submittedName>
        <fullName evidence="1">Uncharacterized protein</fullName>
    </submittedName>
</protein>
<dbReference type="OrthoDB" id="1453236at2"/>
<evidence type="ECO:0000313" key="2">
    <source>
        <dbReference type="Proteomes" id="UP000294830"/>
    </source>
</evidence>
<gene>
    <name evidence="1" type="ORF">CLV25_11167</name>
</gene>